<dbReference type="InterPro" id="IPR046797">
    <property type="entry name" value="PDDEXK_12"/>
</dbReference>
<gene>
    <name evidence="3" type="ORF">ColLi_13398</name>
</gene>
<dbReference type="EMBL" id="BPPX01000056">
    <property type="protein sequence ID" value="GJC90560.1"/>
    <property type="molecule type" value="Genomic_DNA"/>
</dbReference>
<feature type="region of interest" description="Disordered" evidence="1">
    <location>
        <begin position="357"/>
        <end position="398"/>
    </location>
</feature>
<feature type="compositionally biased region" description="Basic and acidic residues" evidence="1">
    <location>
        <begin position="53"/>
        <end position="70"/>
    </location>
</feature>
<evidence type="ECO:0000256" key="1">
    <source>
        <dbReference type="SAM" id="MobiDB-lite"/>
    </source>
</evidence>
<feature type="compositionally biased region" description="Polar residues" evidence="1">
    <location>
        <begin position="146"/>
        <end position="164"/>
    </location>
</feature>
<comment type="caution">
    <text evidence="3">The sequence shown here is derived from an EMBL/GenBank/DDBJ whole genome shotgun (WGS) entry which is preliminary data.</text>
</comment>
<keyword evidence="4" id="KW-1185">Reference proteome</keyword>
<feature type="region of interest" description="Disordered" evidence="1">
    <location>
        <begin position="15"/>
        <end position="130"/>
    </location>
</feature>
<sequence>MDDVVTAWLQDIVELGPTALLSPPPSPPSHKRKAASQRTSDHTKRQAVIEGAMDARQERALRRNNRRVDSGSDGFGGGVSSSASDNDVVDERPGSPTPKSRHGKYSGTIPFRPRTTNTATTTRPGDADPFVTQTAHASAYAAAIDKQSTTSVSNPPSLLTASDTGSKRSRSPVKGMASLQFAEKPVRPVELTRQDQIPGDIVNLVKDIKRIKAGKAIVPKAIRQDVEHAIEAISLLEPELDERNVDTTHPTRPHRELQYELDTLRWVVRDTKHGLSHDMSEAHWNERIHSRILIAAIERDRDPDAPDGCTVSVLNSTQAALAPACIPRRAPHEDMQAKMVDYCVCIFDRDIETAARKAVSTQPRHPASRTSRSTTASSSTSAVSMAKERKLPPLPESINHTEYAPLTLSPITVSIETKKPGGSEDAAKAQLSVWVSGQINRLHQLLGPLPVGITLPLLCVSGSMWQVLFAVEKPDCIVCVSLRISLRRSG</sequence>
<evidence type="ECO:0000313" key="4">
    <source>
        <dbReference type="Proteomes" id="UP001055172"/>
    </source>
</evidence>
<reference evidence="3 4" key="1">
    <citation type="submission" date="2021-07" db="EMBL/GenBank/DDBJ databases">
        <title>Genome data of Colletotrichum spaethianum.</title>
        <authorList>
            <person name="Utami Y.D."/>
            <person name="Hiruma K."/>
        </authorList>
    </citation>
    <scope>NUCLEOTIDE SEQUENCE [LARGE SCALE GENOMIC DNA]</scope>
    <source>
        <strain evidence="3 4">MAFF 242679</strain>
    </source>
</reference>
<feature type="region of interest" description="Disordered" evidence="1">
    <location>
        <begin position="144"/>
        <end position="177"/>
    </location>
</feature>
<feature type="compositionally biased region" description="Low complexity" evidence="1">
    <location>
        <begin position="110"/>
        <end position="124"/>
    </location>
</feature>
<dbReference type="Proteomes" id="UP001055172">
    <property type="component" value="Unassembled WGS sequence"/>
</dbReference>
<dbReference type="AlphaFoldDB" id="A0AA37H054"/>
<evidence type="ECO:0000313" key="3">
    <source>
        <dbReference type="EMBL" id="GJC90560.1"/>
    </source>
</evidence>
<name>A0AA37H054_9PEZI</name>
<evidence type="ECO:0000259" key="2">
    <source>
        <dbReference type="Pfam" id="PF20516"/>
    </source>
</evidence>
<proteinExistence type="predicted"/>
<organism evidence="3 4">
    <name type="scientific">Colletotrichum liriopes</name>
    <dbReference type="NCBI Taxonomy" id="708192"/>
    <lineage>
        <taxon>Eukaryota</taxon>
        <taxon>Fungi</taxon>
        <taxon>Dikarya</taxon>
        <taxon>Ascomycota</taxon>
        <taxon>Pezizomycotina</taxon>
        <taxon>Sordariomycetes</taxon>
        <taxon>Hypocreomycetidae</taxon>
        <taxon>Glomerellales</taxon>
        <taxon>Glomerellaceae</taxon>
        <taxon>Colletotrichum</taxon>
        <taxon>Colletotrichum spaethianum species complex</taxon>
    </lineage>
</organism>
<feature type="compositionally biased region" description="Low complexity" evidence="1">
    <location>
        <begin position="368"/>
        <end position="382"/>
    </location>
</feature>
<accession>A0AA37H054</accession>
<dbReference type="Pfam" id="PF20516">
    <property type="entry name" value="PDDEXK_12"/>
    <property type="match status" value="1"/>
</dbReference>
<protein>
    <recommendedName>
        <fullName evidence="2">PD-(D/E)XK nuclease-like domain-containing protein</fullName>
    </recommendedName>
</protein>
<feature type="domain" description="PD-(D/E)XK nuclease-like" evidence="2">
    <location>
        <begin position="241"/>
        <end position="473"/>
    </location>
</feature>